<dbReference type="Proteomes" id="UP001396334">
    <property type="component" value="Unassembled WGS sequence"/>
</dbReference>
<comment type="caution">
    <text evidence="1">The sequence shown here is derived from an EMBL/GenBank/DDBJ whole genome shotgun (WGS) entry which is preliminary data.</text>
</comment>
<protein>
    <submittedName>
        <fullName evidence="1">Uncharacterized protein</fullName>
    </submittedName>
</protein>
<evidence type="ECO:0000313" key="1">
    <source>
        <dbReference type="EMBL" id="KAK9013864.1"/>
    </source>
</evidence>
<keyword evidence="2" id="KW-1185">Reference proteome</keyword>
<gene>
    <name evidence="1" type="ORF">V6N11_041856</name>
</gene>
<accession>A0ABR2RM40</accession>
<proteinExistence type="predicted"/>
<evidence type="ECO:0000313" key="2">
    <source>
        <dbReference type="Proteomes" id="UP001396334"/>
    </source>
</evidence>
<reference evidence="1 2" key="1">
    <citation type="journal article" date="2024" name="G3 (Bethesda)">
        <title>Genome assembly of Hibiscus sabdariffa L. provides insights into metabolisms of medicinal natural products.</title>
        <authorList>
            <person name="Kim T."/>
        </authorList>
    </citation>
    <scope>NUCLEOTIDE SEQUENCE [LARGE SCALE GENOMIC DNA]</scope>
    <source>
        <strain evidence="1">TK-2024</strain>
        <tissue evidence="1">Old leaves</tissue>
    </source>
</reference>
<dbReference type="EMBL" id="JBBPBN010000022">
    <property type="protein sequence ID" value="KAK9013864.1"/>
    <property type="molecule type" value="Genomic_DNA"/>
</dbReference>
<name>A0ABR2RM40_9ROSI</name>
<sequence>MFKSCISGDSSTKLIYNGLALTQLEAGKSHICRLNETNVFLNVGNGLNSIKPGSIKNFLQSLLVKDLERSAAMETSMVSRVKSPEGIIT</sequence>
<organism evidence="1 2">
    <name type="scientific">Hibiscus sabdariffa</name>
    <name type="common">roselle</name>
    <dbReference type="NCBI Taxonomy" id="183260"/>
    <lineage>
        <taxon>Eukaryota</taxon>
        <taxon>Viridiplantae</taxon>
        <taxon>Streptophyta</taxon>
        <taxon>Embryophyta</taxon>
        <taxon>Tracheophyta</taxon>
        <taxon>Spermatophyta</taxon>
        <taxon>Magnoliopsida</taxon>
        <taxon>eudicotyledons</taxon>
        <taxon>Gunneridae</taxon>
        <taxon>Pentapetalae</taxon>
        <taxon>rosids</taxon>
        <taxon>malvids</taxon>
        <taxon>Malvales</taxon>
        <taxon>Malvaceae</taxon>
        <taxon>Malvoideae</taxon>
        <taxon>Hibiscus</taxon>
    </lineage>
</organism>